<keyword evidence="9" id="KW-1185">Reference proteome</keyword>
<keyword evidence="6" id="KW-0175">Coiled coil</keyword>
<protein>
    <submittedName>
        <fullName evidence="8">Uncharacterized protein</fullName>
    </submittedName>
</protein>
<evidence type="ECO:0000256" key="6">
    <source>
        <dbReference type="SAM" id="Coils"/>
    </source>
</evidence>
<dbReference type="InterPro" id="IPR006904">
    <property type="entry name" value="DUF716"/>
</dbReference>
<reference evidence="8 9" key="1">
    <citation type="submission" date="2020-10" db="EMBL/GenBank/DDBJ databases">
        <title>Plant Genome Project.</title>
        <authorList>
            <person name="Zhang R.-G."/>
        </authorList>
    </citation>
    <scope>NUCLEOTIDE SEQUENCE [LARGE SCALE GENOMIC DNA]</scope>
    <source>
        <strain evidence="8">FAFU-HL-1</strain>
        <tissue evidence="8">Leaf</tissue>
    </source>
</reference>
<name>A0A835N5A2_9ROSI</name>
<dbReference type="Proteomes" id="UP000657918">
    <property type="component" value="Unassembled WGS sequence"/>
</dbReference>
<evidence type="ECO:0000256" key="3">
    <source>
        <dbReference type="ARBA" id="ARBA00022692"/>
    </source>
</evidence>
<proteinExistence type="inferred from homology"/>
<evidence type="ECO:0000313" key="8">
    <source>
        <dbReference type="EMBL" id="KAF9686488.1"/>
    </source>
</evidence>
<gene>
    <name evidence="8" type="ORF">SADUNF_Sadunf03G0163900</name>
</gene>
<accession>A0A835N5A2</accession>
<dbReference type="PANTHER" id="PTHR46285">
    <property type="entry name" value="PROTEINASE INHIBITOR I4, SERPIN (DUF716)-RELATED"/>
    <property type="match status" value="1"/>
</dbReference>
<feature type="transmembrane region" description="Helical" evidence="7">
    <location>
        <begin position="240"/>
        <end position="263"/>
    </location>
</feature>
<comment type="similarity">
    <text evidence="2">Belongs to the TMEM45 family.</text>
</comment>
<feature type="transmembrane region" description="Helical" evidence="7">
    <location>
        <begin position="151"/>
        <end position="172"/>
    </location>
</feature>
<keyword evidence="3 7" id="KW-0812">Transmembrane</keyword>
<feature type="transmembrane region" description="Helical" evidence="7">
    <location>
        <begin position="49"/>
        <end position="70"/>
    </location>
</feature>
<keyword evidence="5 7" id="KW-0472">Membrane</keyword>
<sequence>MGTLVGHVAPGFAFLALGLWHLFSHIKLHAQQPNSYRSSPWFPTSKSRYLELFLIMLATSVSVSMELFIGPKSHQPFDSDGTIPSNHLHNFEHSSISITFFVYAAFAVLLDRIGPKAQYGLTQFLGALAFGQQLFLFHLHSADHMGVEGQYHLLLQIVIVVSLATTLMGIGLPESFMVSFVRSASITFQGVWFIVMGYALWTPSLIPKGCFLNLEEGHQVVRCHGEEALHRAKSLVNIQFSWLLIAITIFVMSLYLILVRFYGEKVEYSILTKEHLLYEESDDVESQKGSKVGEKKSFMEIGRVFVPIDMESLRHWDDSDDSNESDTIVHLSKIYDMMKDETKNLHEVIHALHPERKEHSNEEQTCISSQSVDQSKIKRVAGDLEEIMSELEESRRKLVNLKMQRDAAVGMHPPAPSAVNGNLSPEKTADRSKFFGKMRDSIDETKILAADCLSELEDARDENQTLSKELEDLEDELKDDKNIHSSRLYSLVKDQLQHWNDEVERYKTPTDSLQANRSFVVRRDQKEVGAKMEAVDAVRITMVIAEPRIKDLKLHKCIVEKNDLEIKIEEAVQDSGVIFIYI</sequence>
<dbReference type="OrthoDB" id="551896at2759"/>
<dbReference type="GO" id="GO:0016020">
    <property type="term" value="C:membrane"/>
    <property type="evidence" value="ECO:0007669"/>
    <property type="project" value="UniProtKB-SubCell"/>
</dbReference>
<evidence type="ECO:0000256" key="4">
    <source>
        <dbReference type="ARBA" id="ARBA00022989"/>
    </source>
</evidence>
<evidence type="ECO:0000256" key="2">
    <source>
        <dbReference type="ARBA" id="ARBA00006948"/>
    </source>
</evidence>
<evidence type="ECO:0000256" key="7">
    <source>
        <dbReference type="SAM" id="Phobius"/>
    </source>
</evidence>
<evidence type="ECO:0000256" key="1">
    <source>
        <dbReference type="ARBA" id="ARBA00004141"/>
    </source>
</evidence>
<feature type="transmembrane region" description="Helical" evidence="7">
    <location>
        <begin position="121"/>
        <end position="139"/>
    </location>
</feature>
<organism evidence="8 9">
    <name type="scientific">Salix dunnii</name>
    <dbReference type="NCBI Taxonomy" id="1413687"/>
    <lineage>
        <taxon>Eukaryota</taxon>
        <taxon>Viridiplantae</taxon>
        <taxon>Streptophyta</taxon>
        <taxon>Embryophyta</taxon>
        <taxon>Tracheophyta</taxon>
        <taxon>Spermatophyta</taxon>
        <taxon>Magnoliopsida</taxon>
        <taxon>eudicotyledons</taxon>
        <taxon>Gunneridae</taxon>
        <taxon>Pentapetalae</taxon>
        <taxon>rosids</taxon>
        <taxon>fabids</taxon>
        <taxon>Malpighiales</taxon>
        <taxon>Salicaceae</taxon>
        <taxon>Saliceae</taxon>
        <taxon>Salix</taxon>
    </lineage>
</organism>
<evidence type="ECO:0000313" key="9">
    <source>
        <dbReference type="Proteomes" id="UP000657918"/>
    </source>
</evidence>
<keyword evidence="4 7" id="KW-1133">Transmembrane helix</keyword>
<comment type="caution">
    <text evidence="8">The sequence shown here is derived from an EMBL/GenBank/DDBJ whole genome shotgun (WGS) entry which is preliminary data.</text>
</comment>
<feature type="transmembrane region" description="Helical" evidence="7">
    <location>
        <begin position="6"/>
        <end position="28"/>
    </location>
</feature>
<feature type="coiled-coil region" evidence="6">
    <location>
        <begin position="377"/>
        <end position="404"/>
    </location>
</feature>
<comment type="subcellular location">
    <subcellularLocation>
        <location evidence="1">Membrane</location>
        <topology evidence="1">Multi-pass membrane protein</topology>
    </subcellularLocation>
</comment>
<dbReference type="Pfam" id="PF04819">
    <property type="entry name" value="DUF716"/>
    <property type="match status" value="1"/>
</dbReference>
<dbReference type="PANTHER" id="PTHR46285:SF3">
    <property type="entry name" value="PROTEINASE INHIBITOR I4, SERPIN (DUF716)"/>
    <property type="match status" value="1"/>
</dbReference>
<dbReference type="AlphaFoldDB" id="A0A835N5A2"/>
<feature type="transmembrane region" description="Helical" evidence="7">
    <location>
        <begin position="184"/>
        <end position="201"/>
    </location>
</feature>
<feature type="transmembrane region" description="Helical" evidence="7">
    <location>
        <begin position="90"/>
        <end position="109"/>
    </location>
</feature>
<dbReference type="EMBL" id="JADGMS010000003">
    <property type="protein sequence ID" value="KAF9686488.1"/>
    <property type="molecule type" value="Genomic_DNA"/>
</dbReference>
<evidence type="ECO:0000256" key="5">
    <source>
        <dbReference type="ARBA" id="ARBA00023136"/>
    </source>
</evidence>
<feature type="coiled-coil region" evidence="6">
    <location>
        <begin position="442"/>
        <end position="483"/>
    </location>
</feature>